<proteinExistence type="predicted"/>
<dbReference type="InterPro" id="IPR016047">
    <property type="entry name" value="M23ase_b-sheet_dom"/>
</dbReference>
<evidence type="ECO:0000313" key="3">
    <source>
        <dbReference type="EMBL" id="MDN5200777.1"/>
    </source>
</evidence>
<dbReference type="Pfam" id="PF01551">
    <property type="entry name" value="Peptidase_M23"/>
    <property type="match status" value="1"/>
</dbReference>
<dbReference type="InterPro" id="IPR050570">
    <property type="entry name" value="Cell_wall_metabolism_enzyme"/>
</dbReference>
<comment type="caution">
    <text evidence="3">The sequence shown here is derived from an EMBL/GenBank/DDBJ whole genome shotgun (WGS) entry which is preliminary data.</text>
</comment>
<evidence type="ECO:0000259" key="2">
    <source>
        <dbReference type="Pfam" id="PF01551"/>
    </source>
</evidence>
<dbReference type="EC" id="3.4.-.-" evidence="3"/>
<keyword evidence="4" id="KW-1185">Reference proteome</keyword>
<keyword evidence="1" id="KW-0812">Transmembrane</keyword>
<reference evidence="3" key="1">
    <citation type="submission" date="2023-06" db="EMBL/GenBank/DDBJ databases">
        <title>Genomic of Parafulvivirga corallium.</title>
        <authorList>
            <person name="Wang G."/>
        </authorList>
    </citation>
    <scope>NUCLEOTIDE SEQUENCE</scope>
    <source>
        <strain evidence="3">BMA10</strain>
    </source>
</reference>
<dbReference type="InterPro" id="IPR011055">
    <property type="entry name" value="Dup_hybrid_motif"/>
</dbReference>
<dbReference type="Gene3D" id="2.70.70.10">
    <property type="entry name" value="Glucose Permease (Domain IIA)"/>
    <property type="match status" value="1"/>
</dbReference>
<evidence type="ECO:0000256" key="1">
    <source>
        <dbReference type="SAM" id="Phobius"/>
    </source>
</evidence>
<dbReference type="EMBL" id="JAUJEA010000001">
    <property type="protein sequence ID" value="MDN5200777.1"/>
    <property type="molecule type" value="Genomic_DNA"/>
</dbReference>
<keyword evidence="1" id="KW-0472">Membrane</keyword>
<feature type="transmembrane region" description="Helical" evidence="1">
    <location>
        <begin position="84"/>
        <end position="104"/>
    </location>
</feature>
<keyword evidence="3" id="KW-0378">Hydrolase</keyword>
<accession>A0ABT8KL79</accession>
<sequence>MINLSERQIDYIATDIHRKGLNHNRISTEILDHICCSVEFRMEEGSDFDHAYEMVIRSFGEKGLPELNKVTRQIWSKKNRLKRFSFYFSSIAACLLLLVIVVNAKEKPSVRPFNTDSYELLEKSGNNLLFKIEKGTEIVSVASGIVLEVSKRGKDTGYEVTITHNKDYQTVYSFISDPKVEEGEHISKGQPIGALLGTPHQKESILHYKIINDPGPKDNDEK</sequence>
<keyword evidence="1" id="KW-1133">Transmembrane helix</keyword>
<dbReference type="PANTHER" id="PTHR21666:SF270">
    <property type="entry name" value="MUREIN HYDROLASE ACTIVATOR ENVC"/>
    <property type="match status" value="1"/>
</dbReference>
<dbReference type="SUPFAM" id="SSF51261">
    <property type="entry name" value="Duplicated hybrid motif"/>
    <property type="match status" value="1"/>
</dbReference>
<feature type="domain" description="M23ase beta-sheet core" evidence="2">
    <location>
        <begin position="130"/>
        <end position="213"/>
    </location>
</feature>
<dbReference type="GO" id="GO:0016787">
    <property type="term" value="F:hydrolase activity"/>
    <property type="evidence" value="ECO:0007669"/>
    <property type="project" value="UniProtKB-KW"/>
</dbReference>
<dbReference type="Proteomes" id="UP001172082">
    <property type="component" value="Unassembled WGS sequence"/>
</dbReference>
<protein>
    <submittedName>
        <fullName evidence="3">M23 family metallopeptidase</fullName>
        <ecNumber evidence="3">3.4.-.-</ecNumber>
    </submittedName>
</protein>
<organism evidence="3 4">
    <name type="scientific">Splendidivirga corallicola</name>
    <dbReference type="NCBI Taxonomy" id="3051826"/>
    <lineage>
        <taxon>Bacteria</taxon>
        <taxon>Pseudomonadati</taxon>
        <taxon>Bacteroidota</taxon>
        <taxon>Cytophagia</taxon>
        <taxon>Cytophagales</taxon>
        <taxon>Splendidivirgaceae</taxon>
        <taxon>Splendidivirga</taxon>
    </lineage>
</organism>
<dbReference type="CDD" id="cd12797">
    <property type="entry name" value="M23_peptidase"/>
    <property type="match status" value="1"/>
</dbReference>
<gene>
    <name evidence="3" type="ORF">QQ008_05380</name>
</gene>
<dbReference type="RefSeq" id="WP_346750797.1">
    <property type="nucleotide sequence ID" value="NZ_JAUJEA010000001.1"/>
</dbReference>
<evidence type="ECO:0000313" key="4">
    <source>
        <dbReference type="Proteomes" id="UP001172082"/>
    </source>
</evidence>
<dbReference type="PANTHER" id="PTHR21666">
    <property type="entry name" value="PEPTIDASE-RELATED"/>
    <property type="match status" value="1"/>
</dbReference>
<name>A0ABT8KL79_9BACT</name>